<protein>
    <submittedName>
        <fullName evidence="2">Uncharacterized protein</fullName>
    </submittedName>
</protein>
<reference evidence="2 3" key="1">
    <citation type="submission" date="2024-11" db="EMBL/GenBank/DDBJ databases">
        <title>Adaptive evolution of stress response genes in parasites aligns with host niche diversity.</title>
        <authorList>
            <person name="Hahn C."/>
            <person name="Resl P."/>
        </authorList>
    </citation>
    <scope>NUCLEOTIDE SEQUENCE [LARGE SCALE GENOMIC DNA]</scope>
    <source>
        <strain evidence="2">EGGRZ-B1_66</strain>
        <tissue evidence="2">Body</tissue>
    </source>
</reference>
<feature type="compositionally biased region" description="Acidic residues" evidence="1">
    <location>
        <begin position="535"/>
        <end position="547"/>
    </location>
</feature>
<sequence length="547" mass="62882">MTHLTSEKRIQLDLRMSEQHAPSLEEALTSDQGPGAPLSSNRVYQWWMNYRDQGQSMESTNYDEEEIIPIVRPLKSYNDKRSGNQAKQILRTRNPLKPSTEPVVEPVSGAYNYYGTANVDRQSLSSVLRMTGSVTPLYRPKARSYLYNSSITSPIQNYKPNLAPIEITPIRTIQKQQREFGMIQTIIRPVPSQSEFSQGRLKKIARKIDQVKQNKIAKEVVSNTEIDIKPEIPMDAESESDTDSEHGSDPTSDSDSDPNRKKSSTLDPKPQPDPKPDPKETSKLDPEPRPDPKPNPRESSKLDPRPNRKASSKVEKNPEKIPENNSKKEDDNKGKGKEKDKRKKISNRKSETRRKSKGPKVAGSDSESSNEEEKIETKPHEKSREKVVQVLPAELRAELEKTQETLNQRVKHTRQALDEYCNADDEKQRREQLKGETEVENMPKTDLHLNVPDMLRCIKKFEKQKETVRLKKKKEDGFEKLTVVKYNPKKIPVKQKVELEEVEPTKQTVQVENEDTVDLEYKDDYSEKHVSDVMKDEEEEQDDEDDD</sequence>
<keyword evidence="3" id="KW-1185">Reference proteome</keyword>
<feature type="compositionally biased region" description="Basic and acidic residues" evidence="1">
    <location>
        <begin position="270"/>
        <end position="339"/>
    </location>
</feature>
<feature type="region of interest" description="Disordered" evidence="1">
    <location>
        <begin position="226"/>
        <end position="387"/>
    </location>
</feature>
<evidence type="ECO:0000313" key="3">
    <source>
        <dbReference type="Proteomes" id="UP001626550"/>
    </source>
</evidence>
<accession>A0ABD2PS59</accession>
<evidence type="ECO:0000256" key="1">
    <source>
        <dbReference type="SAM" id="MobiDB-lite"/>
    </source>
</evidence>
<proteinExistence type="predicted"/>
<feature type="compositionally biased region" description="Basic residues" evidence="1">
    <location>
        <begin position="340"/>
        <end position="358"/>
    </location>
</feature>
<evidence type="ECO:0000313" key="2">
    <source>
        <dbReference type="EMBL" id="KAL3310305.1"/>
    </source>
</evidence>
<comment type="caution">
    <text evidence="2">The sequence shown here is derived from an EMBL/GenBank/DDBJ whole genome shotgun (WGS) entry which is preliminary data.</text>
</comment>
<feature type="compositionally biased region" description="Basic and acidic residues" evidence="1">
    <location>
        <begin position="371"/>
        <end position="387"/>
    </location>
</feature>
<organism evidence="2 3">
    <name type="scientific">Cichlidogyrus casuarinus</name>
    <dbReference type="NCBI Taxonomy" id="1844966"/>
    <lineage>
        <taxon>Eukaryota</taxon>
        <taxon>Metazoa</taxon>
        <taxon>Spiralia</taxon>
        <taxon>Lophotrochozoa</taxon>
        <taxon>Platyhelminthes</taxon>
        <taxon>Monogenea</taxon>
        <taxon>Monopisthocotylea</taxon>
        <taxon>Dactylogyridea</taxon>
        <taxon>Ancyrocephalidae</taxon>
        <taxon>Cichlidogyrus</taxon>
    </lineage>
</organism>
<feature type="region of interest" description="Disordered" evidence="1">
    <location>
        <begin position="502"/>
        <end position="547"/>
    </location>
</feature>
<feature type="compositionally biased region" description="Basic and acidic residues" evidence="1">
    <location>
        <begin position="519"/>
        <end position="534"/>
    </location>
</feature>
<name>A0ABD2PS59_9PLAT</name>
<dbReference type="EMBL" id="JBJKFK010003069">
    <property type="protein sequence ID" value="KAL3310305.1"/>
    <property type="molecule type" value="Genomic_DNA"/>
</dbReference>
<gene>
    <name evidence="2" type="ORF">Ciccas_011132</name>
</gene>
<dbReference type="Proteomes" id="UP001626550">
    <property type="component" value="Unassembled WGS sequence"/>
</dbReference>
<dbReference type="AlphaFoldDB" id="A0ABD2PS59"/>